<dbReference type="Pfam" id="PF07495">
    <property type="entry name" value="Y_Y_Y"/>
    <property type="match status" value="1"/>
</dbReference>
<dbReference type="InterPro" id="IPR003661">
    <property type="entry name" value="HisK_dim/P_dom"/>
</dbReference>
<dbReference type="EC" id="2.7.13.3" evidence="2"/>
<evidence type="ECO:0000256" key="5">
    <source>
        <dbReference type="SAM" id="SignalP"/>
    </source>
</evidence>
<dbReference type="SUPFAM" id="SSF47384">
    <property type="entry name" value="Homodimeric domain of signal transducing histidine kinase"/>
    <property type="match status" value="1"/>
</dbReference>
<dbReference type="EMBL" id="CP116346">
    <property type="protein sequence ID" value="WIT13237.1"/>
    <property type="molecule type" value="Genomic_DNA"/>
</dbReference>
<protein>
    <recommendedName>
        <fullName evidence="2">histidine kinase</fullName>
        <ecNumber evidence="2">2.7.13.3</ecNumber>
    </recommendedName>
</protein>
<evidence type="ECO:0000313" key="8">
    <source>
        <dbReference type="Proteomes" id="UP001177769"/>
    </source>
</evidence>
<feature type="signal peptide" evidence="5">
    <location>
        <begin position="1"/>
        <end position="28"/>
    </location>
</feature>
<dbReference type="SUPFAM" id="SSF55874">
    <property type="entry name" value="ATPase domain of HSP90 chaperone/DNA topoisomerase II/histidine kinase"/>
    <property type="match status" value="1"/>
</dbReference>
<dbReference type="InterPro" id="IPR036890">
    <property type="entry name" value="HATPase_C_sf"/>
</dbReference>
<dbReference type="PRINTS" id="PR00344">
    <property type="entry name" value="BCTRLSENSOR"/>
</dbReference>
<dbReference type="Gene3D" id="2.60.40.10">
    <property type="entry name" value="Immunoglobulins"/>
    <property type="match status" value="1"/>
</dbReference>
<dbReference type="InterPro" id="IPR003018">
    <property type="entry name" value="GAF"/>
</dbReference>
<organism evidence="7 8">
    <name type="scientific">Paucibacter sediminis</name>
    <dbReference type="NCBI Taxonomy" id="3019553"/>
    <lineage>
        <taxon>Bacteria</taxon>
        <taxon>Pseudomonadati</taxon>
        <taxon>Pseudomonadota</taxon>
        <taxon>Betaproteobacteria</taxon>
        <taxon>Burkholderiales</taxon>
        <taxon>Sphaerotilaceae</taxon>
        <taxon>Roseateles</taxon>
    </lineage>
</organism>
<proteinExistence type="predicted"/>
<dbReference type="Pfam" id="PF02518">
    <property type="entry name" value="HATPase_c"/>
    <property type="match status" value="1"/>
</dbReference>
<dbReference type="InterPro" id="IPR011123">
    <property type="entry name" value="Y_Y_Y"/>
</dbReference>
<keyword evidence="5" id="KW-0732">Signal</keyword>
<dbReference type="GO" id="GO:0000155">
    <property type="term" value="F:phosphorelay sensor kinase activity"/>
    <property type="evidence" value="ECO:0007669"/>
    <property type="project" value="InterPro"/>
</dbReference>
<keyword evidence="4" id="KW-0175">Coiled coil</keyword>
<feature type="domain" description="Histidine kinase" evidence="6">
    <location>
        <begin position="1087"/>
        <end position="1319"/>
    </location>
</feature>
<dbReference type="InterPro" id="IPR029016">
    <property type="entry name" value="GAF-like_dom_sf"/>
</dbReference>
<dbReference type="InterPro" id="IPR003594">
    <property type="entry name" value="HATPase_dom"/>
</dbReference>
<dbReference type="SUPFAM" id="SSF63829">
    <property type="entry name" value="Calcium-dependent phosphotriesterase"/>
    <property type="match status" value="3"/>
</dbReference>
<dbReference type="SUPFAM" id="SSF55781">
    <property type="entry name" value="GAF domain-like"/>
    <property type="match status" value="1"/>
</dbReference>
<sequence length="1325" mass="144290">MARLSCLRALTRLALLAGLLLAPAFAQAQSAAMQTLRFQHLRGEQGLPDDSVTAMLQDQRGFMWLGTVAGLARYDGRRMKLFGSEPEQAASLSHAFVLALLADGAGGMWVGTARGLDHLDWGSERIRRHELPAWMSAQQRRVFALAPNGSGRLWLATMGGLLRYDIRSGEAERVGSGGADAATADETARALLPDGSGGVWVGQGARVRHLDAAGRELQSLDAAAASGDAVRGTVRSLLLDHRHRLWVGTHAGAQIWELGGAVPRLHADTALLPKLGVVYALRQDDEKTVWLGCTTGLLRLRDAAPPAEWFRHHPALPNSLGGDSVASLFQDEAGTLWVGTWGYGVSLVDLQSQGFTSYRHLPDVADSLAQPGVMAIVPDGRAHAWVGTYGAGLNRLHLPSGHAERIAPAATGIARIKALLPEGADQLWIGGEEGLTRYDIRLNRHQRIALDHRTPAGASISSLLRDRQGEVWAGSAAGLYRIDGAGRLRSYRATGSPGSLAHDTVDCLLEDREGRLWIGTKGGLHRWLPESEGFEQPLRPSAGIANPARLNIQALRQDSRGRIWVGTDLGLYELLQDGSGWTLASWRQTLGMPPGWINAIQDAVDGELWMSGQRGLVRLRPEQHLARLYPSHGGPFDGVFSFGAAARSEDGSLFFGAAALYVFKPELLRDNLSPPRVVLSDLLVFNRSLLADAGPGASAAAAPGASMASAPLSLQELGIDGPLHEAQALRLSHREAMVSLEFAALSFYDHALNQYAWMLEGFDKEWIRGKPGEGVATYTNLDPGSYRLLVKAAGAGGVWSEDAFSLPVEVLPPWWGSRWFRGLALALLLLGLSLLHLLRLRSLQRAQQLLERQVQARTQQVVEQQQQLAREKQAVEVQHEAAERARRSITLLSEIGRELTASLDAKDICETLYRHVDKLMDVSVFGVGLVDWDERLVRFDFVRQGGRAFKPYKRSLDAQEQHASQCALHARELIVRELNRDVRALDERVRALGEAQQIELEDGLAPNPARSGLYVPMLLKGQVMGVISVLSSRPDAYRETDLDMLRNLGAYAAVALAKAEAFHRLELTQEKLVEQEKLAALGALVAGVAHELNTPIGNALLMASTLRDSSRRFRQRLGDGGLRRSELDSYCDGIDASSELLLKSLEGATTLVQSFKQLALDQSSDQRRRFDLRQVCAEIVLTLQNFLRHDQHELTLEVPDGIMLDSYPGPLGQVLSNLIVNAVLHGFEGRKGGRIRLAAELQGREQVLLSFSDDGRGIAPAHLKRIFDPFFTTRLGQGGSGLGLHISYNIVSSLLGGRISVASTPGEGTRFELLLPLNAPQAPRS</sequence>
<dbReference type="RefSeq" id="WP_285234347.1">
    <property type="nucleotide sequence ID" value="NZ_CP116346.1"/>
</dbReference>
<dbReference type="Gene3D" id="1.10.287.130">
    <property type="match status" value="1"/>
</dbReference>
<dbReference type="Gene3D" id="3.30.565.10">
    <property type="entry name" value="Histidine kinase-like ATPase, C-terminal domain"/>
    <property type="match status" value="1"/>
</dbReference>
<dbReference type="InterPro" id="IPR011110">
    <property type="entry name" value="Reg_prop"/>
</dbReference>
<gene>
    <name evidence="7" type="ORF">PFX98_06395</name>
</gene>
<evidence type="ECO:0000256" key="4">
    <source>
        <dbReference type="SAM" id="Coils"/>
    </source>
</evidence>
<dbReference type="Gene3D" id="3.30.450.40">
    <property type="match status" value="1"/>
</dbReference>
<keyword evidence="8" id="KW-1185">Reference proteome</keyword>
<dbReference type="InterPro" id="IPR004358">
    <property type="entry name" value="Sig_transdc_His_kin-like_C"/>
</dbReference>
<dbReference type="Pfam" id="PF07494">
    <property type="entry name" value="Reg_prop"/>
    <property type="match status" value="4"/>
</dbReference>
<feature type="coiled-coil region" evidence="4">
    <location>
        <begin position="840"/>
        <end position="885"/>
    </location>
</feature>
<accession>A0AA95SP23</accession>
<dbReference type="PROSITE" id="PS50109">
    <property type="entry name" value="HIS_KIN"/>
    <property type="match status" value="1"/>
</dbReference>
<evidence type="ECO:0000313" key="7">
    <source>
        <dbReference type="EMBL" id="WIT13237.1"/>
    </source>
</evidence>
<evidence type="ECO:0000259" key="6">
    <source>
        <dbReference type="PROSITE" id="PS50109"/>
    </source>
</evidence>
<dbReference type="Pfam" id="PF13185">
    <property type="entry name" value="GAF_2"/>
    <property type="match status" value="1"/>
</dbReference>
<name>A0AA95SP23_9BURK</name>
<dbReference type="InterPro" id="IPR013783">
    <property type="entry name" value="Ig-like_fold"/>
</dbReference>
<dbReference type="Gene3D" id="2.130.10.10">
    <property type="entry name" value="YVTN repeat-like/Quinoprotein amine dehydrogenase"/>
    <property type="match status" value="3"/>
</dbReference>
<dbReference type="InterPro" id="IPR036097">
    <property type="entry name" value="HisK_dim/P_sf"/>
</dbReference>
<comment type="catalytic activity">
    <reaction evidence="1">
        <text>ATP + protein L-histidine = ADP + protein N-phospho-L-histidine.</text>
        <dbReference type="EC" id="2.7.13.3"/>
    </reaction>
</comment>
<evidence type="ECO:0000256" key="2">
    <source>
        <dbReference type="ARBA" id="ARBA00012438"/>
    </source>
</evidence>
<dbReference type="PANTHER" id="PTHR43547:SF2">
    <property type="entry name" value="HYBRID SIGNAL TRANSDUCTION HISTIDINE KINASE C"/>
    <property type="match status" value="1"/>
</dbReference>
<reference evidence="7" key="1">
    <citation type="submission" date="2023-01" db="EMBL/GenBank/DDBJ databases">
        <title>Whole genome sequence of Paucibacter sp. S2-9 isolated from pond sediment.</title>
        <authorList>
            <person name="Jung J.Y."/>
        </authorList>
    </citation>
    <scope>NUCLEOTIDE SEQUENCE</scope>
    <source>
        <strain evidence="7">S2-9</strain>
    </source>
</reference>
<dbReference type="SMART" id="SM00065">
    <property type="entry name" value="GAF"/>
    <property type="match status" value="1"/>
</dbReference>
<dbReference type="InterPro" id="IPR015943">
    <property type="entry name" value="WD40/YVTN_repeat-like_dom_sf"/>
</dbReference>
<dbReference type="Proteomes" id="UP001177769">
    <property type="component" value="Chromosome"/>
</dbReference>
<dbReference type="PANTHER" id="PTHR43547">
    <property type="entry name" value="TWO-COMPONENT HISTIDINE KINASE"/>
    <property type="match status" value="1"/>
</dbReference>
<dbReference type="InterPro" id="IPR005467">
    <property type="entry name" value="His_kinase_dom"/>
</dbReference>
<evidence type="ECO:0000256" key="1">
    <source>
        <dbReference type="ARBA" id="ARBA00000085"/>
    </source>
</evidence>
<dbReference type="SMART" id="SM00387">
    <property type="entry name" value="HATPase_c"/>
    <property type="match status" value="1"/>
</dbReference>
<feature type="chain" id="PRO_5041664709" description="histidine kinase" evidence="5">
    <location>
        <begin position="29"/>
        <end position="1325"/>
    </location>
</feature>
<evidence type="ECO:0000256" key="3">
    <source>
        <dbReference type="ARBA" id="ARBA00022553"/>
    </source>
</evidence>
<dbReference type="KEGG" id="pais:PFX98_06395"/>
<dbReference type="CDD" id="cd00082">
    <property type="entry name" value="HisKA"/>
    <property type="match status" value="1"/>
</dbReference>
<keyword evidence="3" id="KW-0597">Phosphoprotein</keyword>